<dbReference type="Proteomes" id="UP001501598">
    <property type="component" value="Unassembled WGS sequence"/>
</dbReference>
<evidence type="ECO:0000259" key="6">
    <source>
        <dbReference type="PROSITE" id="PS50043"/>
    </source>
</evidence>
<dbReference type="Gene3D" id="3.40.50.2300">
    <property type="match status" value="1"/>
</dbReference>
<protein>
    <submittedName>
        <fullName evidence="8">Response regulator transcription factor</fullName>
    </submittedName>
</protein>
<evidence type="ECO:0000256" key="5">
    <source>
        <dbReference type="PROSITE-ProRule" id="PRU00169"/>
    </source>
</evidence>
<dbReference type="SUPFAM" id="SSF46894">
    <property type="entry name" value="C-terminal effector domain of the bipartite response regulators"/>
    <property type="match status" value="1"/>
</dbReference>
<dbReference type="InterPro" id="IPR058245">
    <property type="entry name" value="NreC/VraR/RcsB-like_REC"/>
</dbReference>
<dbReference type="InterPro" id="IPR011006">
    <property type="entry name" value="CheY-like_superfamily"/>
</dbReference>
<dbReference type="SMART" id="SM00448">
    <property type="entry name" value="REC"/>
    <property type="match status" value="1"/>
</dbReference>
<feature type="modified residue" description="4-aspartylphosphate" evidence="5">
    <location>
        <position position="54"/>
    </location>
</feature>
<evidence type="ECO:0000313" key="9">
    <source>
        <dbReference type="Proteomes" id="UP001501598"/>
    </source>
</evidence>
<dbReference type="PANTHER" id="PTHR43214:SF24">
    <property type="entry name" value="TRANSCRIPTIONAL REGULATORY PROTEIN NARL-RELATED"/>
    <property type="match status" value="1"/>
</dbReference>
<accession>A0ABP8RYN3</accession>
<evidence type="ECO:0000256" key="4">
    <source>
        <dbReference type="ARBA" id="ARBA00023163"/>
    </source>
</evidence>
<feature type="domain" description="Response regulatory" evidence="7">
    <location>
        <begin position="4"/>
        <end position="119"/>
    </location>
</feature>
<keyword evidence="1 5" id="KW-0597">Phosphoprotein</keyword>
<feature type="domain" description="HTH luxR-type" evidence="6">
    <location>
        <begin position="141"/>
        <end position="206"/>
    </location>
</feature>
<dbReference type="SUPFAM" id="SSF52172">
    <property type="entry name" value="CheY-like"/>
    <property type="match status" value="1"/>
</dbReference>
<dbReference type="PANTHER" id="PTHR43214">
    <property type="entry name" value="TWO-COMPONENT RESPONSE REGULATOR"/>
    <property type="match status" value="1"/>
</dbReference>
<evidence type="ECO:0000256" key="1">
    <source>
        <dbReference type="ARBA" id="ARBA00022553"/>
    </source>
</evidence>
<keyword evidence="9" id="KW-1185">Reference proteome</keyword>
<proteinExistence type="predicted"/>
<organism evidence="8 9">
    <name type="scientific">Pseudonocardia xishanensis</name>
    <dbReference type="NCBI Taxonomy" id="630995"/>
    <lineage>
        <taxon>Bacteria</taxon>
        <taxon>Bacillati</taxon>
        <taxon>Actinomycetota</taxon>
        <taxon>Actinomycetes</taxon>
        <taxon>Pseudonocardiales</taxon>
        <taxon>Pseudonocardiaceae</taxon>
        <taxon>Pseudonocardia</taxon>
    </lineage>
</organism>
<dbReference type="PROSITE" id="PS50110">
    <property type="entry name" value="RESPONSE_REGULATORY"/>
    <property type="match status" value="1"/>
</dbReference>
<dbReference type="InterPro" id="IPR016032">
    <property type="entry name" value="Sig_transdc_resp-reg_C-effctor"/>
</dbReference>
<dbReference type="CDD" id="cd06170">
    <property type="entry name" value="LuxR_C_like"/>
    <property type="match status" value="1"/>
</dbReference>
<dbReference type="InterPro" id="IPR001789">
    <property type="entry name" value="Sig_transdc_resp-reg_receiver"/>
</dbReference>
<dbReference type="SMART" id="SM00421">
    <property type="entry name" value="HTH_LUXR"/>
    <property type="match status" value="1"/>
</dbReference>
<evidence type="ECO:0000256" key="2">
    <source>
        <dbReference type="ARBA" id="ARBA00023015"/>
    </source>
</evidence>
<dbReference type="PROSITE" id="PS50043">
    <property type="entry name" value="HTH_LUXR_2"/>
    <property type="match status" value="1"/>
</dbReference>
<dbReference type="PROSITE" id="PS00622">
    <property type="entry name" value="HTH_LUXR_1"/>
    <property type="match status" value="1"/>
</dbReference>
<evidence type="ECO:0000256" key="3">
    <source>
        <dbReference type="ARBA" id="ARBA00023125"/>
    </source>
</evidence>
<name>A0ABP8RYN3_9PSEU</name>
<dbReference type="PRINTS" id="PR00038">
    <property type="entry name" value="HTHLUXR"/>
</dbReference>
<dbReference type="EMBL" id="BAABGT010000075">
    <property type="protein sequence ID" value="GAA4552981.1"/>
    <property type="molecule type" value="Genomic_DNA"/>
</dbReference>
<sequence>MTLRVVLVDDHPLFRDGVAGLLRATGHEVVGVGGTGAEAVALAADLRPDVLVLDLHMPGGGGVEATRRIRAADPGARILVLTMDDADARVVDAVRAGARGYLLKESEPDELLHAVAAVARGEAVFGSALADRLASWLAAGRAEPFAGFTAREREVLDLVARGLGNAAIAERLGLAPKTVRNLVSAVLVKLQVTDRSAAIVKAREAGLGS</sequence>
<dbReference type="InterPro" id="IPR039420">
    <property type="entry name" value="WalR-like"/>
</dbReference>
<gene>
    <name evidence="8" type="ORF">GCM10023175_47830</name>
</gene>
<comment type="caution">
    <text evidence="8">The sequence shown here is derived from an EMBL/GenBank/DDBJ whole genome shotgun (WGS) entry which is preliminary data.</text>
</comment>
<dbReference type="InterPro" id="IPR000792">
    <property type="entry name" value="Tscrpt_reg_LuxR_C"/>
</dbReference>
<dbReference type="Pfam" id="PF00072">
    <property type="entry name" value="Response_reg"/>
    <property type="match status" value="1"/>
</dbReference>
<keyword evidence="2" id="KW-0805">Transcription regulation</keyword>
<evidence type="ECO:0000313" key="8">
    <source>
        <dbReference type="EMBL" id="GAA4552981.1"/>
    </source>
</evidence>
<dbReference type="RefSeq" id="WP_345422736.1">
    <property type="nucleotide sequence ID" value="NZ_BAABGT010000075.1"/>
</dbReference>
<reference evidence="9" key="1">
    <citation type="journal article" date="2019" name="Int. J. Syst. Evol. Microbiol.">
        <title>The Global Catalogue of Microorganisms (GCM) 10K type strain sequencing project: providing services to taxonomists for standard genome sequencing and annotation.</title>
        <authorList>
            <consortium name="The Broad Institute Genomics Platform"/>
            <consortium name="The Broad Institute Genome Sequencing Center for Infectious Disease"/>
            <person name="Wu L."/>
            <person name="Ma J."/>
        </authorList>
    </citation>
    <scope>NUCLEOTIDE SEQUENCE [LARGE SCALE GENOMIC DNA]</scope>
    <source>
        <strain evidence="9">JCM 17906</strain>
    </source>
</reference>
<evidence type="ECO:0000259" key="7">
    <source>
        <dbReference type="PROSITE" id="PS50110"/>
    </source>
</evidence>
<dbReference type="CDD" id="cd17535">
    <property type="entry name" value="REC_NarL-like"/>
    <property type="match status" value="1"/>
</dbReference>
<keyword evidence="3" id="KW-0238">DNA-binding</keyword>
<keyword evidence="4" id="KW-0804">Transcription</keyword>
<dbReference type="Pfam" id="PF00196">
    <property type="entry name" value="GerE"/>
    <property type="match status" value="1"/>
</dbReference>